<proteinExistence type="predicted"/>
<dbReference type="Proteomes" id="UP000585272">
    <property type="component" value="Unassembled WGS sequence"/>
</dbReference>
<accession>A0A840IAX9</accession>
<dbReference type="EMBL" id="JACHNU010000001">
    <property type="protein sequence ID" value="MBB4661403.1"/>
    <property type="molecule type" value="Genomic_DNA"/>
</dbReference>
<reference evidence="2 3" key="1">
    <citation type="submission" date="2020-08" db="EMBL/GenBank/DDBJ databases">
        <title>Genomic Encyclopedia of Archaeal and Bacterial Type Strains, Phase II (KMG-II): from individual species to whole genera.</title>
        <authorList>
            <person name="Goeker M."/>
        </authorList>
    </citation>
    <scope>NUCLEOTIDE SEQUENCE [LARGE SCALE GENOMIC DNA]</scope>
    <source>
        <strain evidence="2 3">DSM 23288</strain>
    </source>
</reference>
<evidence type="ECO:0000313" key="2">
    <source>
        <dbReference type="EMBL" id="MBB4661403.1"/>
    </source>
</evidence>
<dbReference type="RefSeq" id="WP_183339539.1">
    <property type="nucleotide sequence ID" value="NZ_JACHNU010000001.1"/>
</dbReference>
<protein>
    <submittedName>
        <fullName evidence="2">Uncharacterized protein YcgI (DUF1989 family)</fullName>
    </submittedName>
</protein>
<sequence length="196" mass="21011">MPDVTLTAGSAAAISLSPGDALSVRAIVAGQVAELVAHSAADPRERLSTLLTGLAEEAHTLREGMTLWSQEYRPLLRVEELTNDEHDLALEACTPWLGRALGAELVGDCCWTSFRAWLEGEGLPEKWVPYPVGIFKRADERDGRYGLRPGSSRPGDLVRFSAASACTVLVSACPLTRGAADPAAPVIEVTWNEQNS</sequence>
<dbReference type="PANTHER" id="PTHR31527">
    <property type="entry name" value="RE64534P"/>
    <property type="match status" value="1"/>
</dbReference>
<dbReference type="AlphaFoldDB" id="A0A840IAX9"/>
<keyword evidence="3" id="KW-1185">Reference proteome</keyword>
<comment type="caution">
    <text evidence="2">The sequence shown here is derived from an EMBL/GenBank/DDBJ whole genome shotgun (WGS) entry which is preliminary data.</text>
</comment>
<dbReference type="Pfam" id="PF09347">
    <property type="entry name" value="DUF1989"/>
    <property type="match status" value="1"/>
</dbReference>
<organism evidence="2 3">
    <name type="scientific">Conexibacter arvalis</name>
    <dbReference type="NCBI Taxonomy" id="912552"/>
    <lineage>
        <taxon>Bacteria</taxon>
        <taxon>Bacillati</taxon>
        <taxon>Actinomycetota</taxon>
        <taxon>Thermoleophilia</taxon>
        <taxon>Solirubrobacterales</taxon>
        <taxon>Conexibacteraceae</taxon>
        <taxon>Conexibacter</taxon>
    </lineage>
</organism>
<evidence type="ECO:0000259" key="1">
    <source>
        <dbReference type="Pfam" id="PF09347"/>
    </source>
</evidence>
<dbReference type="PANTHER" id="PTHR31527:SF0">
    <property type="entry name" value="RE64534P"/>
    <property type="match status" value="1"/>
</dbReference>
<name>A0A840IAX9_9ACTN</name>
<gene>
    <name evidence="2" type="ORF">BDZ31_000976</name>
</gene>
<dbReference type="InterPro" id="IPR018959">
    <property type="entry name" value="DUF1989"/>
</dbReference>
<evidence type="ECO:0000313" key="3">
    <source>
        <dbReference type="Proteomes" id="UP000585272"/>
    </source>
</evidence>
<feature type="domain" description="DUF1989" evidence="1">
    <location>
        <begin position="5"/>
        <end position="163"/>
    </location>
</feature>